<comment type="caution">
    <text evidence="1">The sequence shown here is derived from an EMBL/GenBank/DDBJ whole genome shotgun (WGS) entry which is preliminary data.</text>
</comment>
<sequence length="125" mass="13825">MSLIVQGQTAPLSNMALSTSTPAIVALKHFYCDGRIRDVFWIVMSGSVRELCLVGAREPLNLDYHLGDSFVAASLIRLPQKVQALVPLDPERDNTRIRMIHNRNLAASFGCINHNTLPVPDGEQE</sequence>
<organism evidence="1 2">
    <name type="scientific">Moniliophthora roreri (strain MCA 2997)</name>
    <name type="common">Cocoa frosty pod rot fungus</name>
    <name type="synonym">Crinipellis roreri</name>
    <dbReference type="NCBI Taxonomy" id="1381753"/>
    <lineage>
        <taxon>Eukaryota</taxon>
        <taxon>Fungi</taxon>
        <taxon>Dikarya</taxon>
        <taxon>Basidiomycota</taxon>
        <taxon>Agaricomycotina</taxon>
        <taxon>Agaricomycetes</taxon>
        <taxon>Agaricomycetidae</taxon>
        <taxon>Agaricales</taxon>
        <taxon>Marasmiineae</taxon>
        <taxon>Marasmiaceae</taxon>
        <taxon>Moniliophthora</taxon>
    </lineage>
</organism>
<protein>
    <submittedName>
        <fullName evidence="1">Uncharacterized protein</fullName>
    </submittedName>
</protein>
<dbReference type="Proteomes" id="UP000017559">
    <property type="component" value="Unassembled WGS sequence"/>
</dbReference>
<evidence type="ECO:0000313" key="1">
    <source>
        <dbReference type="EMBL" id="ESK85532.1"/>
    </source>
</evidence>
<dbReference type="KEGG" id="mrr:Moror_10068"/>
<dbReference type="HOGENOM" id="CLU_1993202_0_0_1"/>
<evidence type="ECO:0000313" key="2">
    <source>
        <dbReference type="Proteomes" id="UP000017559"/>
    </source>
</evidence>
<dbReference type="AlphaFoldDB" id="V2WVB5"/>
<gene>
    <name evidence="1" type="ORF">Moror_10068</name>
</gene>
<dbReference type="EMBL" id="AWSO01001056">
    <property type="protein sequence ID" value="ESK85532.1"/>
    <property type="molecule type" value="Genomic_DNA"/>
</dbReference>
<reference evidence="1 2" key="1">
    <citation type="journal article" date="2014" name="BMC Genomics">
        <title>Genome and secretome analysis of the hemibiotrophic fungal pathogen, Moniliophthora roreri, which causes frosty pod rot disease of cacao: mechanisms of the biotrophic and necrotrophic phases.</title>
        <authorList>
            <person name="Meinhardt L.W."/>
            <person name="Costa G.G.L."/>
            <person name="Thomazella D.P.T."/>
            <person name="Teixeira P.J.P.L."/>
            <person name="Carazzolle M.F."/>
            <person name="Schuster S.C."/>
            <person name="Carlson J.E."/>
            <person name="Guiltinan M.J."/>
            <person name="Mieczkowski P."/>
            <person name="Farmer A."/>
            <person name="Ramaraj T."/>
            <person name="Crozier J."/>
            <person name="Davis R.E."/>
            <person name="Shao J."/>
            <person name="Melnick R.L."/>
            <person name="Pereira G.A.G."/>
            <person name="Bailey B.A."/>
        </authorList>
    </citation>
    <scope>NUCLEOTIDE SEQUENCE [LARGE SCALE GENOMIC DNA]</scope>
    <source>
        <strain evidence="1 2">MCA 2997</strain>
    </source>
</reference>
<name>V2WVB5_MONRO</name>
<accession>V2WVB5</accession>
<keyword evidence="2" id="KW-1185">Reference proteome</keyword>
<proteinExistence type="predicted"/>